<keyword evidence="9 21" id="KW-0547">Nucleotide-binding</keyword>
<evidence type="ECO:0000256" key="16">
    <source>
        <dbReference type="ARBA" id="ARBA00023065"/>
    </source>
</evidence>
<dbReference type="InterPro" id="IPR017969">
    <property type="entry name" value="Heavy-metal-associated_CS"/>
</dbReference>
<dbReference type="InterPro" id="IPR001757">
    <property type="entry name" value="P_typ_ATPase"/>
</dbReference>
<keyword evidence="14 21" id="KW-1133">Transmembrane helix</keyword>
<dbReference type="InterPro" id="IPR008250">
    <property type="entry name" value="ATPase_P-typ_transduc_dom_A_sf"/>
</dbReference>
<feature type="transmembrane region" description="Helical" evidence="21">
    <location>
        <begin position="177"/>
        <end position="195"/>
    </location>
</feature>
<comment type="catalytic activity">
    <reaction evidence="20">
        <text>Cu(+)(in) + ATP + H2O = Cu(+)(out) + ADP + phosphate + H(+)</text>
        <dbReference type="Rhea" id="RHEA:25792"/>
        <dbReference type="ChEBI" id="CHEBI:15377"/>
        <dbReference type="ChEBI" id="CHEBI:15378"/>
        <dbReference type="ChEBI" id="CHEBI:30616"/>
        <dbReference type="ChEBI" id="CHEBI:43474"/>
        <dbReference type="ChEBI" id="CHEBI:49552"/>
        <dbReference type="ChEBI" id="CHEBI:456216"/>
        <dbReference type="EC" id="7.2.2.8"/>
    </reaction>
</comment>
<protein>
    <recommendedName>
        <fullName evidence="4">Copper-exporting P-type ATPase</fullName>
        <ecNumber evidence="3">7.2.2.8</ecNumber>
    </recommendedName>
    <alternativeName>
        <fullName evidence="18">Copper-exporting P-type ATPase A</fullName>
    </alternativeName>
    <alternativeName>
        <fullName evidence="19">Cu(+)-exporting ATPase</fullName>
    </alternativeName>
</protein>
<accession>U7UIE0</accession>
<keyword evidence="5" id="KW-0813">Transport</keyword>
<dbReference type="EC" id="7.2.2.8" evidence="3"/>
<proteinExistence type="inferred from homology"/>
<comment type="similarity">
    <text evidence="2 21">Belongs to the cation transport ATPase (P-type) (TC 3.A.3) family. Type IB subfamily.</text>
</comment>
<organism evidence="23 24">
    <name type="scientific">Megasphaera vaginalis</name>
    <name type="common">ex Srinivasan et al. 2021</name>
    <dbReference type="NCBI Taxonomy" id="1111454"/>
    <lineage>
        <taxon>Bacteria</taxon>
        <taxon>Bacillati</taxon>
        <taxon>Bacillota</taxon>
        <taxon>Negativicutes</taxon>
        <taxon>Veillonellales</taxon>
        <taxon>Veillonellaceae</taxon>
        <taxon>Megasphaera</taxon>
    </lineage>
</organism>
<dbReference type="PROSITE" id="PS50846">
    <property type="entry name" value="HMA_2"/>
    <property type="match status" value="3"/>
</dbReference>
<keyword evidence="13" id="KW-1278">Translocase</keyword>
<dbReference type="GO" id="GO:0043682">
    <property type="term" value="F:P-type divalent copper transporter activity"/>
    <property type="evidence" value="ECO:0007669"/>
    <property type="project" value="TreeGrafter"/>
</dbReference>
<feature type="transmembrane region" description="Helical" evidence="21">
    <location>
        <begin position="738"/>
        <end position="757"/>
    </location>
</feature>
<dbReference type="SFLD" id="SFLDG00002">
    <property type="entry name" value="C1.7:_P-type_atpase_like"/>
    <property type="match status" value="1"/>
</dbReference>
<dbReference type="Gene3D" id="2.70.150.10">
    <property type="entry name" value="Calcium-transporting ATPase, cytoplasmic transduction domain A"/>
    <property type="match status" value="1"/>
</dbReference>
<evidence type="ECO:0000256" key="18">
    <source>
        <dbReference type="ARBA" id="ARBA00029719"/>
    </source>
</evidence>
<feature type="transmembrane region" description="Helical" evidence="21">
    <location>
        <begin position="98"/>
        <end position="117"/>
    </location>
</feature>
<dbReference type="InterPro" id="IPR023214">
    <property type="entry name" value="HAD_sf"/>
</dbReference>
<dbReference type="InterPro" id="IPR044492">
    <property type="entry name" value="P_typ_ATPase_HD_dom"/>
</dbReference>
<keyword evidence="12" id="KW-0460">Magnesium</keyword>
<keyword evidence="6 21" id="KW-0812">Transmembrane</keyword>
<keyword evidence="10" id="KW-0187">Copper transport</keyword>
<dbReference type="SUPFAM" id="SSF81665">
    <property type="entry name" value="Calcium ATPase, transmembrane domain M"/>
    <property type="match status" value="1"/>
</dbReference>
<dbReference type="SFLD" id="SFLDF00027">
    <property type="entry name" value="p-type_atpase"/>
    <property type="match status" value="1"/>
</dbReference>
<feature type="transmembrane region" description="Helical" evidence="21">
    <location>
        <begin position="710"/>
        <end position="732"/>
    </location>
</feature>
<evidence type="ECO:0000256" key="11">
    <source>
        <dbReference type="ARBA" id="ARBA00022840"/>
    </source>
</evidence>
<evidence type="ECO:0000256" key="7">
    <source>
        <dbReference type="ARBA" id="ARBA00022723"/>
    </source>
</evidence>
<dbReference type="FunFam" id="3.30.70.100:FF:000001">
    <property type="entry name" value="ATPase copper transporting beta"/>
    <property type="match status" value="1"/>
</dbReference>
<feature type="transmembrane region" description="Helical" evidence="21">
    <location>
        <begin position="368"/>
        <end position="391"/>
    </location>
</feature>
<dbReference type="InterPro" id="IPR027256">
    <property type="entry name" value="P-typ_ATPase_IB"/>
</dbReference>
<evidence type="ECO:0000256" key="5">
    <source>
        <dbReference type="ARBA" id="ARBA00022448"/>
    </source>
</evidence>
<dbReference type="InterPro" id="IPR006121">
    <property type="entry name" value="HMA_dom"/>
</dbReference>
<keyword evidence="15" id="KW-0186">Copper</keyword>
<keyword evidence="8" id="KW-0677">Repeat</keyword>
<keyword evidence="11 21" id="KW-0067">ATP-binding</keyword>
<keyword evidence="7 21" id="KW-0479">Metal-binding</keyword>
<dbReference type="EMBL" id="AWXA01000041">
    <property type="protein sequence ID" value="ERT58634.1"/>
    <property type="molecule type" value="Genomic_DNA"/>
</dbReference>
<evidence type="ECO:0000256" key="10">
    <source>
        <dbReference type="ARBA" id="ARBA00022796"/>
    </source>
</evidence>
<dbReference type="STRING" id="1111454.HMPREF1250_1811"/>
<gene>
    <name evidence="23" type="ORF">HMPREF1250_1811</name>
</gene>
<evidence type="ECO:0000256" key="9">
    <source>
        <dbReference type="ARBA" id="ARBA00022741"/>
    </source>
</evidence>
<feature type="transmembrane region" description="Helical" evidence="21">
    <location>
        <begin position="397"/>
        <end position="422"/>
    </location>
</feature>
<dbReference type="Pfam" id="PF00122">
    <property type="entry name" value="E1-E2_ATPase"/>
    <property type="match status" value="1"/>
</dbReference>
<evidence type="ECO:0000256" key="21">
    <source>
        <dbReference type="RuleBase" id="RU362081"/>
    </source>
</evidence>
<evidence type="ECO:0000256" key="1">
    <source>
        <dbReference type="ARBA" id="ARBA00004651"/>
    </source>
</evidence>
<evidence type="ECO:0000313" key="24">
    <source>
        <dbReference type="Proteomes" id="UP000017090"/>
    </source>
</evidence>
<evidence type="ECO:0000256" key="14">
    <source>
        <dbReference type="ARBA" id="ARBA00022989"/>
    </source>
</evidence>
<dbReference type="InterPro" id="IPR059000">
    <property type="entry name" value="ATPase_P-type_domA"/>
</dbReference>
<dbReference type="InterPro" id="IPR023299">
    <property type="entry name" value="ATPase_P-typ_cyto_dom_N"/>
</dbReference>
<evidence type="ECO:0000256" key="4">
    <source>
        <dbReference type="ARBA" id="ARBA00015102"/>
    </source>
</evidence>
<dbReference type="Proteomes" id="UP000017090">
    <property type="component" value="Unassembled WGS sequence"/>
</dbReference>
<dbReference type="SUPFAM" id="SSF56784">
    <property type="entry name" value="HAD-like"/>
    <property type="match status" value="1"/>
</dbReference>
<evidence type="ECO:0000256" key="12">
    <source>
        <dbReference type="ARBA" id="ARBA00022842"/>
    </source>
</evidence>
<evidence type="ECO:0000256" key="15">
    <source>
        <dbReference type="ARBA" id="ARBA00023008"/>
    </source>
</evidence>
<dbReference type="AlphaFoldDB" id="U7UIE0"/>
<dbReference type="SFLD" id="SFLDS00003">
    <property type="entry name" value="Haloacid_Dehalogenase"/>
    <property type="match status" value="1"/>
</dbReference>
<dbReference type="PRINTS" id="PR00941">
    <property type="entry name" value="CDATPASE"/>
</dbReference>
<dbReference type="Gene3D" id="3.40.1110.10">
    <property type="entry name" value="Calcium-transporting ATPase, cytoplasmic domain N"/>
    <property type="match status" value="1"/>
</dbReference>
<feature type="transmembrane region" description="Helical" evidence="21">
    <location>
        <begin position="215"/>
        <end position="234"/>
    </location>
</feature>
<dbReference type="GO" id="GO:0005886">
    <property type="term" value="C:plasma membrane"/>
    <property type="evidence" value="ECO:0007669"/>
    <property type="project" value="UniProtKB-SubCell"/>
</dbReference>
<dbReference type="PANTHER" id="PTHR43520">
    <property type="entry name" value="ATP7, ISOFORM B"/>
    <property type="match status" value="1"/>
</dbReference>
<dbReference type="PRINTS" id="PR00119">
    <property type="entry name" value="CATATPASE"/>
</dbReference>
<sequence>MKHEKYAISGMSCSACSARVEKAAARLPGMKKASVNLLTNSMQVDYDEALLSSQDIITAVTNAGYGAAPAGAGKESSVADESAASAAASAIQELKNRLIGSVLFLLPTMYIASHGLFQHLFGLPVPHLVEAVFDGPRNAIAFAFAQFLLFLPIMYLNKKYYINGFHSLFQGAPNMDSLVAIGSSASAVFGIFAIFRMGWGLGYGDLGLVETYSTNLYFESAGMIVTLITVGKYLEARAKGKTSAAIEKLMDLAPKEATVLRDGKEVSIAVEELLIGDEIVIRPGESIPADGIISQGTTSIDESAITGESIPVEKQVGDAVTAATINKAGYIHVIAKRIGEDTTISQIIKLVDEASASKAPIAKTADTIAGIFVPAVIAIALVTTAIWYFFVGTDPEFAFSVGIAVLVISCPCALGLATPVAIMVGTGKGAENGILIKSGEALEIAHRIDTVVMDKTGTITIGKPSVTDILPYGVTKETLLSLAAGLEKGSEHPLAEAVIAYSREQGITPTAISDFRAIFGRGVCGTSNGVTYYAGNRELMSEHKIDTTALKETLDRLSDQGKTPLIFAAGDKIIGVIAAADTEKETSAAAISRFKELGIKVVMLTGDNKRTAEAVRKRLHIPQVIAGVLPQDKEKHIADLQKQGHCVAMIGDGINDAPALMKADLGIAIGAGTDVAIESADAVLMRSDLLDAVSAVRLSKAVIKNIKENLFWAFIYNIIGIPLAAGLLYPAFGIKLSPVIGAAAMSLSSFCVCMNALRLRFFKAERAPHHVSRETLPAQSVVTSAPSEIPASPVHTTLTVRGMMCQHCVKQVTAALSEIAGVTAVNVSLERGEADVSSTIAIPTAVFSETLTAAGYTLQLPKEEQEMEKTIKIEGMMCQHCQQHVHDALSKIDGVTAVTVDLEGKKADIKADRDIPTDELAKVIADAGYELVK</sequence>
<dbReference type="InterPro" id="IPR023298">
    <property type="entry name" value="ATPase_P-typ_TM_dom_sf"/>
</dbReference>
<feature type="transmembrane region" description="Helical" evidence="21">
    <location>
        <begin position="137"/>
        <end position="156"/>
    </location>
</feature>
<feature type="domain" description="HMA" evidence="22">
    <location>
        <begin position="794"/>
        <end position="859"/>
    </location>
</feature>
<dbReference type="GO" id="GO:0140581">
    <property type="term" value="F:P-type monovalent copper transporter activity"/>
    <property type="evidence" value="ECO:0007669"/>
    <property type="project" value="UniProtKB-EC"/>
</dbReference>
<dbReference type="eggNOG" id="COG2217">
    <property type="taxonomic scope" value="Bacteria"/>
</dbReference>
<dbReference type="PROSITE" id="PS01047">
    <property type="entry name" value="HMA_1"/>
    <property type="match status" value="2"/>
</dbReference>
<evidence type="ECO:0000256" key="20">
    <source>
        <dbReference type="ARBA" id="ARBA00049289"/>
    </source>
</evidence>
<evidence type="ECO:0000256" key="3">
    <source>
        <dbReference type="ARBA" id="ARBA00012517"/>
    </source>
</evidence>
<dbReference type="NCBIfam" id="TIGR01525">
    <property type="entry name" value="ATPase-IB_hvy"/>
    <property type="match status" value="1"/>
</dbReference>
<dbReference type="Gene3D" id="3.40.50.1000">
    <property type="entry name" value="HAD superfamily/HAD-like"/>
    <property type="match status" value="1"/>
</dbReference>
<evidence type="ECO:0000256" key="8">
    <source>
        <dbReference type="ARBA" id="ARBA00022737"/>
    </source>
</evidence>
<comment type="caution">
    <text evidence="23">The sequence shown here is derived from an EMBL/GenBank/DDBJ whole genome shotgun (WGS) entry which is preliminary data.</text>
</comment>
<evidence type="ECO:0000313" key="23">
    <source>
        <dbReference type="EMBL" id="ERT58634.1"/>
    </source>
</evidence>
<name>U7UIE0_9FIRM</name>
<dbReference type="InterPro" id="IPR036412">
    <property type="entry name" value="HAD-like_sf"/>
</dbReference>
<dbReference type="FunFam" id="3.30.70.100:FF:000005">
    <property type="entry name" value="Copper-exporting P-type ATPase A"/>
    <property type="match status" value="1"/>
</dbReference>
<evidence type="ECO:0000259" key="22">
    <source>
        <dbReference type="PROSITE" id="PS50846"/>
    </source>
</evidence>
<evidence type="ECO:0000256" key="19">
    <source>
        <dbReference type="ARBA" id="ARBA00033239"/>
    </source>
</evidence>
<evidence type="ECO:0000256" key="6">
    <source>
        <dbReference type="ARBA" id="ARBA00022692"/>
    </source>
</evidence>
<dbReference type="InterPro" id="IPR006122">
    <property type="entry name" value="HMA_Cu_ion-bd"/>
</dbReference>
<keyword evidence="24" id="KW-1185">Reference proteome</keyword>
<dbReference type="Pfam" id="PF00403">
    <property type="entry name" value="HMA"/>
    <property type="match status" value="3"/>
</dbReference>
<dbReference type="GO" id="GO:0005524">
    <property type="term" value="F:ATP binding"/>
    <property type="evidence" value="ECO:0007669"/>
    <property type="project" value="UniProtKB-UniRule"/>
</dbReference>
<dbReference type="NCBIfam" id="TIGR01494">
    <property type="entry name" value="ATPase_P-type"/>
    <property type="match status" value="1"/>
</dbReference>
<feature type="domain" description="HMA" evidence="22">
    <location>
        <begin position="2"/>
        <end position="68"/>
    </location>
</feature>
<dbReference type="PANTHER" id="PTHR43520:SF8">
    <property type="entry name" value="P-TYPE CU(+) TRANSPORTER"/>
    <property type="match status" value="1"/>
</dbReference>
<dbReference type="FunFam" id="2.70.150.10:FF:000002">
    <property type="entry name" value="Copper-transporting ATPase 1, putative"/>
    <property type="match status" value="1"/>
</dbReference>
<keyword evidence="21" id="KW-1003">Cell membrane</keyword>
<keyword evidence="16" id="KW-0406">Ion transport</keyword>
<dbReference type="RefSeq" id="WP_023053933.1">
    <property type="nucleotide sequence ID" value="NZ_AWXA01000041.1"/>
</dbReference>
<dbReference type="SUPFAM" id="SSF55008">
    <property type="entry name" value="HMA, heavy metal-associated domain"/>
    <property type="match status" value="3"/>
</dbReference>
<dbReference type="Gene3D" id="3.30.70.100">
    <property type="match status" value="3"/>
</dbReference>
<dbReference type="NCBIfam" id="TIGR00003">
    <property type="entry name" value="copper ion binding protein"/>
    <property type="match status" value="3"/>
</dbReference>
<evidence type="ECO:0000256" key="2">
    <source>
        <dbReference type="ARBA" id="ARBA00006024"/>
    </source>
</evidence>
<evidence type="ECO:0000256" key="13">
    <source>
        <dbReference type="ARBA" id="ARBA00022967"/>
    </source>
</evidence>
<dbReference type="NCBIfam" id="TIGR01511">
    <property type="entry name" value="ATPase-IB1_Cu"/>
    <property type="match status" value="1"/>
</dbReference>
<dbReference type="OrthoDB" id="9760802at2"/>
<dbReference type="GO" id="GO:0005507">
    <property type="term" value="F:copper ion binding"/>
    <property type="evidence" value="ECO:0007669"/>
    <property type="project" value="InterPro"/>
</dbReference>
<dbReference type="PATRIC" id="fig|1111454.3.peg.1476"/>
<dbReference type="CDD" id="cd02094">
    <property type="entry name" value="P-type_ATPase_Cu-like"/>
    <property type="match status" value="1"/>
</dbReference>
<dbReference type="Pfam" id="PF00702">
    <property type="entry name" value="Hydrolase"/>
    <property type="match status" value="1"/>
</dbReference>
<feature type="domain" description="HMA" evidence="22">
    <location>
        <begin position="867"/>
        <end position="932"/>
    </location>
</feature>
<dbReference type="CDD" id="cd00371">
    <property type="entry name" value="HMA"/>
    <property type="match status" value="3"/>
</dbReference>
<keyword evidence="23" id="KW-0378">Hydrolase</keyword>
<comment type="subcellular location">
    <subcellularLocation>
        <location evidence="1">Cell membrane</location>
        <topology evidence="1">Multi-pass membrane protein</topology>
    </subcellularLocation>
</comment>
<dbReference type="InterPro" id="IPR036163">
    <property type="entry name" value="HMA_dom_sf"/>
</dbReference>
<dbReference type="InterPro" id="IPR018303">
    <property type="entry name" value="ATPase_P-typ_P_site"/>
</dbReference>
<dbReference type="SUPFAM" id="SSF81653">
    <property type="entry name" value="Calcium ATPase, transduction domain A"/>
    <property type="match status" value="1"/>
</dbReference>
<evidence type="ECO:0000256" key="17">
    <source>
        <dbReference type="ARBA" id="ARBA00023136"/>
    </source>
</evidence>
<reference evidence="23 24" key="1">
    <citation type="submission" date="2013-09" db="EMBL/GenBank/DDBJ databases">
        <authorList>
            <person name="Durkin A.S."/>
            <person name="Haft D.R."/>
            <person name="McCorrison J."/>
            <person name="Torralba M."/>
            <person name="Gillis M."/>
            <person name="Haft D.H."/>
            <person name="Methe B."/>
            <person name="Sutton G."/>
            <person name="Nelson K.E."/>
        </authorList>
    </citation>
    <scope>NUCLEOTIDE SEQUENCE [LARGE SCALE GENOMIC DNA]</scope>
    <source>
        <strain evidence="23 24">BV3C16-1</strain>
    </source>
</reference>
<dbReference type="PROSITE" id="PS00154">
    <property type="entry name" value="ATPASE_E1_E2"/>
    <property type="match status" value="1"/>
</dbReference>
<keyword evidence="17 21" id="KW-0472">Membrane</keyword>
<dbReference type="GO" id="GO:0016887">
    <property type="term" value="F:ATP hydrolysis activity"/>
    <property type="evidence" value="ECO:0007669"/>
    <property type="project" value="InterPro"/>
</dbReference>
<dbReference type="GO" id="GO:0055070">
    <property type="term" value="P:copper ion homeostasis"/>
    <property type="evidence" value="ECO:0007669"/>
    <property type="project" value="TreeGrafter"/>
</dbReference>